<gene>
    <name evidence="1" type="ORF">CRI93_00010</name>
</gene>
<reference evidence="1 2" key="1">
    <citation type="submission" date="2017-10" db="EMBL/GenBank/DDBJ databases">
        <title>Draft genome of Longimonas halophila.</title>
        <authorList>
            <person name="Goh K.M."/>
            <person name="Shamsir M.S."/>
            <person name="Lim S.W."/>
        </authorList>
    </citation>
    <scope>NUCLEOTIDE SEQUENCE [LARGE SCALE GENOMIC DNA]</scope>
    <source>
        <strain evidence="1 2">KCTC 42399</strain>
    </source>
</reference>
<evidence type="ECO:0000313" key="2">
    <source>
        <dbReference type="Proteomes" id="UP000221024"/>
    </source>
</evidence>
<dbReference type="Proteomes" id="UP000221024">
    <property type="component" value="Unassembled WGS sequence"/>
</dbReference>
<sequence>MSASQSNISSEKYGYDFVVATTQASINAGLKEYLHNADQPTTYICFLADKDGNPTKQISLPELKKKTGGINPFEIPKGTDYDDPRIKTLTENMFVVGLKLKMGLPPGILPKDLPPIVNLGTSANNVRFNLLCSEFELIQNSPPSGFGGKGSWNVWSQPNGHAWYFTTKVDLVLSDLDKELDTPYFNNHPAKKKALLNRLKNISASAFSLQQLLFNLDSAVVMSTPTIQGLPSGSDAAIVLTKSFTNIYFKAMKKRGEPVIAVHAAAQTPDHASLRLTGIEREVGPFIDSNGNPVSNPSPDQQKAVTLDYLCAANNNPLPGAATFNWNWVEPSKITDESGAMAINRKTMAKWLYNQLLPQIRSACIRPSTSTTAYWYGRGHASWNFSPYQTPQSVEYPDSGDTVLKVSYTKKADSSDKSGATYTEFDVHSSYNCTVDFKDNQIIIKQHLVMWTKVQFDATSTSGNVVDKTITDTYTLSVDENGNLQTDRKTSKKDKSQNIDLSGFVNFFVNLNDLIDKVAKTEKEITEATFHKFPLQDVQNFVFPGADVFTYKDVLFSNSRDLVTAITYVRPD</sequence>
<name>A0A2H3NW53_9BACT</name>
<dbReference type="RefSeq" id="WP_098060554.1">
    <property type="nucleotide sequence ID" value="NZ_PDEP01000001.1"/>
</dbReference>
<evidence type="ECO:0000313" key="1">
    <source>
        <dbReference type="EMBL" id="PEN09154.1"/>
    </source>
</evidence>
<proteinExistence type="predicted"/>
<organism evidence="1 2">
    <name type="scientific">Longimonas halophila</name>
    <dbReference type="NCBI Taxonomy" id="1469170"/>
    <lineage>
        <taxon>Bacteria</taxon>
        <taxon>Pseudomonadati</taxon>
        <taxon>Rhodothermota</taxon>
        <taxon>Rhodothermia</taxon>
        <taxon>Rhodothermales</taxon>
        <taxon>Salisaetaceae</taxon>
        <taxon>Longimonas</taxon>
    </lineage>
</organism>
<keyword evidence="2" id="KW-1185">Reference proteome</keyword>
<accession>A0A2H3NW53</accession>
<dbReference type="AlphaFoldDB" id="A0A2H3NW53"/>
<dbReference type="EMBL" id="PDEP01000001">
    <property type="protein sequence ID" value="PEN09154.1"/>
    <property type="molecule type" value="Genomic_DNA"/>
</dbReference>
<dbReference type="OrthoDB" id="612827at2"/>
<comment type="caution">
    <text evidence="1">The sequence shown here is derived from an EMBL/GenBank/DDBJ whole genome shotgun (WGS) entry which is preliminary data.</text>
</comment>
<protein>
    <submittedName>
        <fullName evidence="1">Uncharacterized protein</fullName>
    </submittedName>
</protein>